<organism evidence="2">
    <name type="scientific">marine sediment metagenome</name>
    <dbReference type="NCBI Taxonomy" id="412755"/>
    <lineage>
        <taxon>unclassified sequences</taxon>
        <taxon>metagenomes</taxon>
        <taxon>ecological metagenomes</taxon>
    </lineage>
</organism>
<sequence>MTLENLILKKSQKKIFGGKVPRERNKFKEIEDKCTNLKIGVIIPAFNEENNLGNVLSKIPYNIFKHLDVIVVNDGSTDKTAEIARIFDVLILNHNKNRGNGAATITGLDYCKNNNYDIVIILDADGQHDPKYLYDFISPIIRNEVDFVIGNRFKNYYKSNKSKIFFSRLITAFYFVLLRKKVSDPTNGYRALSSKCLSKLNFESQYSITQEMLFKILPSYKYKEIPIIVNQRENGRSFIKMKNYLLKMILMILKFYILPKISKLTSKIFKETTRKKIRLSFLKT</sequence>
<dbReference type="CDD" id="cd04179">
    <property type="entry name" value="DPM_DPG-synthase_like"/>
    <property type="match status" value="1"/>
</dbReference>
<evidence type="ECO:0000259" key="1">
    <source>
        <dbReference type="Pfam" id="PF00535"/>
    </source>
</evidence>
<gene>
    <name evidence="2" type="ORF">LCGC14_1806100</name>
</gene>
<dbReference type="InterPro" id="IPR029044">
    <property type="entry name" value="Nucleotide-diphossugar_trans"/>
</dbReference>
<dbReference type="InterPro" id="IPR050256">
    <property type="entry name" value="Glycosyltransferase_2"/>
</dbReference>
<reference evidence="2" key="1">
    <citation type="journal article" date="2015" name="Nature">
        <title>Complex archaea that bridge the gap between prokaryotes and eukaryotes.</title>
        <authorList>
            <person name="Spang A."/>
            <person name="Saw J.H."/>
            <person name="Jorgensen S.L."/>
            <person name="Zaremba-Niedzwiedzka K."/>
            <person name="Martijn J."/>
            <person name="Lind A.E."/>
            <person name="van Eijk R."/>
            <person name="Schleper C."/>
            <person name="Guy L."/>
            <person name="Ettema T.J."/>
        </authorList>
    </citation>
    <scope>NUCLEOTIDE SEQUENCE</scope>
</reference>
<dbReference type="InterPro" id="IPR001173">
    <property type="entry name" value="Glyco_trans_2-like"/>
</dbReference>
<dbReference type="Pfam" id="PF00535">
    <property type="entry name" value="Glycos_transf_2"/>
    <property type="match status" value="1"/>
</dbReference>
<accession>A0A0F9J2Y3</accession>
<dbReference type="Gene3D" id="3.90.550.10">
    <property type="entry name" value="Spore Coat Polysaccharide Biosynthesis Protein SpsA, Chain A"/>
    <property type="match status" value="1"/>
</dbReference>
<dbReference type="EMBL" id="LAZR01017472">
    <property type="protein sequence ID" value="KKM00271.1"/>
    <property type="molecule type" value="Genomic_DNA"/>
</dbReference>
<protein>
    <recommendedName>
        <fullName evidence="1">Glycosyltransferase 2-like domain-containing protein</fullName>
    </recommendedName>
</protein>
<feature type="domain" description="Glycosyltransferase 2-like" evidence="1">
    <location>
        <begin position="41"/>
        <end position="197"/>
    </location>
</feature>
<dbReference type="PANTHER" id="PTHR48090">
    <property type="entry name" value="UNDECAPRENYL-PHOSPHATE 4-DEOXY-4-FORMAMIDO-L-ARABINOSE TRANSFERASE-RELATED"/>
    <property type="match status" value="1"/>
</dbReference>
<name>A0A0F9J2Y3_9ZZZZ</name>
<dbReference type="SUPFAM" id="SSF53448">
    <property type="entry name" value="Nucleotide-diphospho-sugar transferases"/>
    <property type="match status" value="1"/>
</dbReference>
<dbReference type="PANTHER" id="PTHR48090:SF7">
    <property type="entry name" value="RFBJ PROTEIN"/>
    <property type="match status" value="1"/>
</dbReference>
<evidence type="ECO:0000313" key="2">
    <source>
        <dbReference type="EMBL" id="KKM00271.1"/>
    </source>
</evidence>
<dbReference type="AlphaFoldDB" id="A0A0F9J2Y3"/>
<proteinExistence type="predicted"/>
<comment type="caution">
    <text evidence="2">The sequence shown here is derived from an EMBL/GenBank/DDBJ whole genome shotgun (WGS) entry which is preliminary data.</text>
</comment>